<evidence type="ECO:0000256" key="6">
    <source>
        <dbReference type="PIRNR" id="PIRNR015588"/>
    </source>
</evidence>
<reference evidence="8" key="1">
    <citation type="submission" date="2022-07" db="EMBL/GenBank/DDBJ databases">
        <title>Evaluation of T. orientalis genome assembly methods using nanopore sequencing and analysis of variation between genomes.</title>
        <authorList>
            <person name="Yam J."/>
            <person name="Micallef M.L."/>
            <person name="Liu M."/>
            <person name="Djordjevic S.P."/>
            <person name="Bogema D.R."/>
            <person name="Jenkins C."/>
        </authorList>
    </citation>
    <scope>NUCLEOTIDE SEQUENCE</scope>
    <source>
        <strain evidence="8">Goon Nure</strain>
    </source>
</reference>
<dbReference type="Proteomes" id="UP000244811">
    <property type="component" value="Chromosome 2"/>
</dbReference>
<dbReference type="PANTHER" id="PTHR11753">
    <property type="entry name" value="ADAPTOR COMPLEXES SMALL SUBUNIT FAMILY"/>
    <property type="match status" value="1"/>
</dbReference>
<dbReference type="InterPro" id="IPR016635">
    <property type="entry name" value="AP_complex_ssu"/>
</dbReference>
<feature type="domain" description="AP complex mu/sigma subunit" evidence="7">
    <location>
        <begin position="1"/>
        <end position="140"/>
    </location>
</feature>
<dbReference type="GO" id="GO:0006886">
    <property type="term" value="P:intracellular protein transport"/>
    <property type="evidence" value="ECO:0007669"/>
    <property type="project" value="UniProtKB-UniRule"/>
</dbReference>
<evidence type="ECO:0000313" key="9">
    <source>
        <dbReference type="Proteomes" id="UP000244811"/>
    </source>
</evidence>
<dbReference type="InterPro" id="IPR011012">
    <property type="entry name" value="Longin-like_dom_sf"/>
</dbReference>
<evidence type="ECO:0000256" key="1">
    <source>
        <dbReference type="ARBA" id="ARBA00004308"/>
    </source>
</evidence>
<sequence>MIYGIFFQNAQNDTRVSKWYAPYSTKEKKSFEDRIHNELVNRDRKWSNVFDLDGMKVVYRQYSGLIICILIDSCDNTLAHYELIHLIVEVLDSYYGDVCELDIVYNFNRVHAILDDLVLGGDVIETSKDIIVEKLRAADKVP</sequence>
<dbReference type="SUPFAM" id="SSF64356">
    <property type="entry name" value="SNARE-like"/>
    <property type="match status" value="1"/>
</dbReference>
<protein>
    <recommendedName>
        <fullName evidence="6">AP complex subunit sigma</fullName>
    </recommendedName>
</protein>
<evidence type="ECO:0000256" key="2">
    <source>
        <dbReference type="ARBA" id="ARBA00006972"/>
    </source>
</evidence>
<evidence type="ECO:0000259" key="7">
    <source>
        <dbReference type="Pfam" id="PF01217"/>
    </source>
</evidence>
<keyword evidence="3 6" id="KW-0813">Transport</keyword>
<dbReference type="Pfam" id="PF01217">
    <property type="entry name" value="Clat_adaptor_s"/>
    <property type="match status" value="1"/>
</dbReference>
<dbReference type="AlphaFoldDB" id="A0A976MEQ9"/>
<evidence type="ECO:0000256" key="4">
    <source>
        <dbReference type="ARBA" id="ARBA00022927"/>
    </source>
</evidence>
<keyword evidence="5 6" id="KW-0472">Membrane</keyword>
<name>A0A976MEQ9_THEOR</name>
<accession>A0A976MEQ9</accession>
<keyword evidence="4 6" id="KW-0653">Protein transport</keyword>
<evidence type="ECO:0000256" key="5">
    <source>
        <dbReference type="ARBA" id="ARBA00023136"/>
    </source>
</evidence>
<dbReference type="Gene3D" id="3.30.450.60">
    <property type="match status" value="1"/>
</dbReference>
<dbReference type="EMBL" id="CP056071">
    <property type="protein sequence ID" value="UKK02079.2"/>
    <property type="molecule type" value="Genomic_DNA"/>
</dbReference>
<dbReference type="GO" id="GO:0012505">
    <property type="term" value="C:endomembrane system"/>
    <property type="evidence" value="ECO:0007669"/>
    <property type="project" value="UniProtKB-SubCell"/>
</dbReference>
<dbReference type="PIRSF" id="PIRSF015588">
    <property type="entry name" value="AP_complex_sigma"/>
    <property type="match status" value="1"/>
</dbReference>
<comment type="similarity">
    <text evidence="2 6">Belongs to the adaptor complexes small subunit family.</text>
</comment>
<evidence type="ECO:0000313" key="8">
    <source>
        <dbReference type="EMBL" id="UKK02079.2"/>
    </source>
</evidence>
<comment type="subcellular location">
    <subcellularLocation>
        <location evidence="1">Endomembrane system</location>
    </subcellularLocation>
</comment>
<evidence type="ECO:0000256" key="3">
    <source>
        <dbReference type="ARBA" id="ARBA00022448"/>
    </source>
</evidence>
<organism evidence="8 9">
    <name type="scientific">Theileria orientalis</name>
    <dbReference type="NCBI Taxonomy" id="68886"/>
    <lineage>
        <taxon>Eukaryota</taxon>
        <taxon>Sar</taxon>
        <taxon>Alveolata</taxon>
        <taxon>Apicomplexa</taxon>
        <taxon>Aconoidasida</taxon>
        <taxon>Piroplasmida</taxon>
        <taxon>Theileriidae</taxon>
        <taxon>Theileria</taxon>
    </lineage>
</organism>
<gene>
    <name evidence="8" type="ORF">MACK_001433</name>
</gene>
<proteinExistence type="inferred from homology"/>
<dbReference type="InterPro" id="IPR022775">
    <property type="entry name" value="AP_mu_sigma_su"/>
</dbReference>